<reference evidence="1" key="1">
    <citation type="submission" date="2021-05" db="EMBL/GenBank/DDBJ databases">
        <authorList>
            <person name="Pietrasiak N."/>
            <person name="Ward R."/>
            <person name="Stajich J.E."/>
            <person name="Kurbessoian T."/>
        </authorList>
    </citation>
    <scope>NUCLEOTIDE SEQUENCE</scope>
    <source>
        <strain evidence="1">HA4357-MV3</strain>
    </source>
</reference>
<name>A0A9E3LVE6_9NOST</name>
<reference evidence="1" key="2">
    <citation type="journal article" date="2022" name="Microbiol. Resour. Announc.">
        <title>Metagenome Sequencing to Explore Phylogenomics of Terrestrial Cyanobacteria.</title>
        <authorList>
            <person name="Ward R.D."/>
            <person name="Stajich J.E."/>
            <person name="Johansen J.R."/>
            <person name="Huntemann M."/>
            <person name="Clum A."/>
            <person name="Foster B."/>
            <person name="Foster B."/>
            <person name="Roux S."/>
            <person name="Palaniappan K."/>
            <person name="Varghese N."/>
            <person name="Mukherjee S."/>
            <person name="Reddy T.B.K."/>
            <person name="Daum C."/>
            <person name="Copeland A."/>
            <person name="Chen I.A."/>
            <person name="Ivanova N.N."/>
            <person name="Kyrpides N.C."/>
            <person name="Shapiro N."/>
            <person name="Eloe-Fadrosh E.A."/>
            <person name="Pietrasiak N."/>
        </authorList>
    </citation>
    <scope>NUCLEOTIDE SEQUENCE</scope>
    <source>
        <strain evidence="1">HA4357-MV3</strain>
    </source>
</reference>
<dbReference type="EMBL" id="JAHHHW010000119">
    <property type="protein sequence ID" value="MBW4433995.1"/>
    <property type="molecule type" value="Genomic_DNA"/>
</dbReference>
<protein>
    <submittedName>
        <fullName evidence="1">Uncharacterized protein</fullName>
    </submittedName>
</protein>
<evidence type="ECO:0000313" key="1">
    <source>
        <dbReference type="EMBL" id="MBW4433995.1"/>
    </source>
</evidence>
<sequence length="107" mass="12080">MSAIAHLPEDIRKEFEVKDDGRVVCKSWRALGRLCGVSHTVFTDMRKEAGRLPYKILVADSLPKSLEPLAGMDLRVVAEINEVTISCFVNYFAWESSALMTQLNQQH</sequence>
<comment type="caution">
    <text evidence="1">The sequence shown here is derived from an EMBL/GenBank/DDBJ whole genome shotgun (WGS) entry which is preliminary data.</text>
</comment>
<evidence type="ECO:0000313" key="2">
    <source>
        <dbReference type="Proteomes" id="UP000813215"/>
    </source>
</evidence>
<accession>A0A9E3LVE6</accession>
<gene>
    <name evidence="1" type="ORF">KME28_20350</name>
</gene>
<organism evidence="1 2">
    <name type="scientific">Pelatocladus maniniholoensis HA4357-MV3</name>
    <dbReference type="NCBI Taxonomy" id="1117104"/>
    <lineage>
        <taxon>Bacteria</taxon>
        <taxon>Bacillati</taxon>
        <taxon>Cyanobacteriota</taxon>
        <taxon>Cyanophyceae</taxon>
        <taxon>Nostocales</taxon>
        <taxon>Nostocaceae</taxon>
        <taxon>Pelatocladus</taxon>
    </lineage>
</organism>
<proteinExistence type="predicted"/>
<dbReference type="Proteomes" id="UP000813215">
    <property type="component" value="Unassembled WGS sequence"/>
</dbReference>
<dbReference type="AlphaFoldDB" id="A0A9E3LVE6"/>